<evidence type="ECO:0000313" key="3">
    <source>
        <dbReference type="Proteomes" id="UP001302126"/>
    </source>
</evidence>
<reference evidence="2" key="1">
    <citation type="journal article" date="2023" name="Mol. Phylogenet. Evol.">
        <title>Genome-scale phylogeny and comparative genomics of the fungal order Sordariales.</title>
        <authorList>
            <person name="Hensen N."/>
            <person name="Bonometti L."/>
            <person name="Westerberg I."/>
            <person name="Brannstrom I.O."/>
            <person name="Guillou S."/>
            <person name="Cros-Aarteil S."/>
            <person name="Calhoun S."/>
            <person name="Haridas S."/>
            <person name="Kuo A."/>
            <person name="Mondo S."/>
            <person name="Pangilinan J."/>
            <person name="Riley R."/>
            <person name="LaButti K."/>
            <person name="Andreopoulos B."/>
            <person name="Lipzen A."/>
            <person name="Chen C."/>
            <person name="Yan M."/>
            <person name="Daum C."/>
            <person name="Ng V."/>
            <person name="Clum A."/>
            <person name="Steindorff A."/>
            <person name="Ohm R.A."/>
            <person name="Martin F."/>
            <person name="Silar P."/>
            <person name="Natvig D.O."/>
            <person name="Lalanne C."/>
            <person name="Gautier V."/>
            <person name="Ament-Velasquez S.L."/>
            <person name="Kruys A."/>
            <person name="Hutchinson M.I."/>
            <person name="Powell A.J."/>
            <person name="Barry K."/>
            <person name="Miller A.N."/>
            <person name="Grigoriev I.V."/>
            <person name="Debuchy R."/>
            <person name="Gladieux P."/>
            <person name="Hiltunen Thoren M."/>
            <person name="Johannesson H."/>
        </authorList>
    </citation>
    <scope>NUCLEOTIDE SEQUENCE</scope>
    <source>
        <strain evidence="2">PSN309</strain>
    </source>
</reference>
<protein>
    <recommendedName>
        <fullName evidence="4">Secreted protein</fullName>
    </recommendedName>
</protein>
<dbReference type="AlphaFoldDB" id="A0AAN6X2J3"/>
<dbReference type="Proteomes" id="UP001302126">
    <property type="component" value="Unassembled WGS sequence"/>
</dbReference>
<dbReference type="PROSITE" id="PS51257">
    <property type="entry name" value="PROKAR_LIPOPROTEIN"/>
    <property type="match status" value="1"/>
</dbReference>
<name>A0AAN6X2J3_9PEZI</name>
<evidence type="ECO:0000313" key="2">
    <source>
        <dbReference type="EMBL" id="KAK4192888.1"/>
    </source>
</evidence>
<keyword evidence="1" id="KW-0732">Signal</keyword>
<dbReference type="EMBL" id="MU864352">
    <property type="protein sequence ID" value="KAK4192888.1"/>
    <property type="molecule type" value="Genomic_DNA"/>
</dbReference>
<accession>A0AAN6X2J3</accession>
<feature type="signal peptide" evidence="1">
    <location>
        <begin position="1"/>
        <end position="20"/>
    </location>
</feature>
<evidence type="ECO:0000256" key="1">
    <source>
        <dbReference type="SAM" id="SignalP"/>
    </source>
</evidence>
<reference evidence="2" key="2">
    <citation type="submission" date="2023-05" db="EMBL/GenBank/DDBJ databases">
        <authorList>
            <consortium name="Lawrence Berkeley National Laboratory"/>
            <person name="Steindorff A."/>
            <person name="Hensen N."/>
            <person name="Bonometti L."/>
            <person name="Westerberg I."/>
            <person name="Brannstrom I.O."/>
            <person name="Guillou S."/>
            <person name="Cros-Aarteil S."/>
            <person name="Calhoun S."/>
            <person name="Haridas S."/>
            <person name="Kuo A."/>
            <person name="Mondo S."/>
            <person name="Pangilinan J."/>
            <person name="Riley R."/>
            <person name="Labutti K."/>
            <person name="Andreopoulos B."/>
            <person name="Lipzen A."/>
            <person name="Chen C."/>
            <person name="Yanf M."/>
            <person name="Daum C."/>
            <person name="Ng V."/>
            <person name="Clum A."/>
            <person name="Ohm R."/>
            <person name="Martin F."/>
            <person name="Silar P."/>
            <person name="Natvig D."/>
            <person name="Lalanne C."/>
            <person name="Gautier V."/>
            <person name="Ament-Velasquez S.L."/>
            <person name="Kruys A."/>
            <person name="Hutchinson M.I."/>
            <person name="Powell A.J."/>
            <person name="Barry K."/>
            <person name="Miller A.N."/>
            <person name="Grigoriev I.V."/>
            <person name="Debuchy R."/>
            <person name="Gladieux P."/>
            <person name="Thoren M.H."/>
            <person name="Johannesson H."/>
        </authorList>
    </citation>
    <scope>NUCLEOTIDE SEQUENCE</scope>
    <source>
        <strain evidence="2">PSN309</strain>
    </source>
</reference>
<gene>
    <name evidence="2" type="ORF">QBC35DRAFT_158971</name>
</gene>
<organism evidence="2 3">
    <name type="scientific">Podospora australis</name>
    <dbReference type="NCBI Taxonomy" id="1536484"/>
    <lineage>
        <taxon>Eukaryota</taxon>
        <taxon>Fungi</taxon>
        <taxon>Dikarya</taxon>
        <taxon>Ascomycota</taxon>
        <taxon>Pezizomycotina</taxon>
        <taxon>Sordariomycetes</taxon>
        <taxon>Sordariomycetidae</taxon>
        <taxon>Sordariales</taxon>
        <taxon>Podosporaceae</taxon>
        <taxon>Podospora</taxon>
    </lineage>
</organism>
<sequence length="84" mass="9456">MTVNFFKVLSPFILVLSSSCSFLPRVYIPPSHPTFQRLLPIFRSRANLRVSLAVWRGSFPGGQAPGKLYVRFLATAIVHEEKPP</sequence>
<keyword evidence="3" id="KW-1185">Reference proteome</keyword>
<evidence type="ECO:0008006" key="4">
    <source>
        <dbReference type="Google" id="ProtNLM"/>
    </source>
</evidence>
<comment type="caution">
    <text evidence="2">The sequence shown here is derived from an EMBL/GenBank/DDBJ whole genome shotgun (WGS) entry which is preliminary data.</text>
</comment>
<feature type="chain" id="PRO_5042830203" description="Secreted protein" evidence="1">
    <location>
        <begin position="21"/>
        <end position="84"/>
    </location>
</feature>
<proteinExistence type="predicted"/>